<dbReference type="Proteomes" id="UP000324222">
    <property type="component" value="Unassembled WGS sequence"/>
</dbReference>
<dbReference type="EMBL" id="VSRR010001534">
    <property type="protein sequence ID" value="MPC25962.1"/>
    <property type="molecule type" value="Genomic_DNA"/>
</dbReference>
<name>A0A5B7DWB2_PORTR</name>
<gene>
    <name evidence="1" type="ORF">E2C01_019085</name>
</gene>
<evidence type="ECO:0000313" key="1">
    <source>
        <dbReference type="EMBL" id="MPC25962.1"/>
    </source>
</evidence>
<organism evidence="1 2">
    <name type="scientific">Portunus trituberculatus</name>
    <name type="common">Swimming crab</name>
    <name type="synonym">Neptunus trituberculatus</name>
    <dbReference type="NCBI Taxonomy" id="210409"/>
    <lineage>
        <taxon>Eukaryota</taxon>
        <taxon>Metazoa</taxon>
        <taxon>Ecdysozoa</taxon>
        <taxon>Arthropoda</taxon>
        <taxon>Crustacea</taxon>
        <taxon>Multicrustacea</taxon>
        <taxon>Malacostraca</taxon>
        <taxon>Eumalacostraca</taxon>
        <taxon>Eucarida</taxon>
        <taxon>Decapoda</taxon>
        <taxon>Pleocyemata</taxon>
        <taxon>Brachyura</taxon>
        <taxon>Eubrachyura</taxon>
        <taxon>Portunoidea</taxon>
        <taxon>Portunidae</taxon>
        <taxon>Portuninae</taxon>
        <taxon>Portunus</taxon>
    </lineage>
</organism>
<protein>
    <submittedName>
        <fullName evidence="1">Uncharacterized protein</fullName>
    </submittedName>
</protein>
<sequence>MLPLMPLGSAGPSAPSNTMGLSSTVSVSMGSLNFVASGESEEFMAPNPMGSPGLNIFEPWKFWPMPTARLRLRLLRSRLLDLDLDLWRLRRSLSRDLERERLRDFVLRRRPLLSLLEDEDDEDFLSSFLSELEVELAAA</sequence>
<accession>A0A5B7DWB2</accession>
<dbReference type="AlphaFoldDB" id="A0A5B7DWB2"/>
<proteinExistence type="predicted"/>
<evidence type="ECO:0000313" key="2">
    <source>
        <dbReference type="Proteomes" id="UP000324222"/>
    </source>
</evidence>
<reference evidence="1 2" key="1">
    <citation type="submission" date="2019-05" db="EMBL/GenBank/DDBJ databases">
        <title>Another draft genome of Portunus trituberculatus and its Hox gene families provides insights of decapod evolution.</title>
        <authorList>
            <person name="Jeong J.-H."/>
            <person name="Song I."/>
            <person name="Kim S."/>
            <person name="Choi T."/>
            <person name="Kim D."/>
            <person name="Ryu S."/>
            <person name="Kim W."/>
        </authorList>
    </citation>
    <scope>NUCLEOTIDE SEQUENCE [LARGE SCALE GENOMIC DNA]</scope>
    <source>
        <tissue evidence="1">Muscle</tissue>
    </source>
</reference>
<comment type="caution">
    <text evidence="1">The sequence shown here is derived from an EMBL/GenBank/DDBJ whole genome shotgun (WGS) entry which is preliminary data.</text>
</comment>
<keyword evidence="2" id="KW-1185">Reference proteome</keyword>